<name>A0A212FFV0_DANPL</name>
<dbReference type="KEGG" id="dpl:KGM_201682"/>
<keyword evidence="1" id="KW-0732">Signal</keyword>
<evidence type="ECO:0000256" key="1">
    <source>
        <dbReference type="SAM" id="SignalP"/>
    </source>
</evidence>
<feature type="chain" id="PRO_5011108909" evidence="1">
    <location>
        <begin position="18"/>
        <end position="92"/>
    </location>
</feature>
<feature type="signal peptide" evidence="1">
    <location>
        <begin position="1"/>
        <end position="17"/>
    </location>
</feature>
<dbReference type="EMBL" id="AGBW02008764">
    <property type="protein sequence ID" value="OWR52609.1"/>
    <property type="molecule type" value="Genomic_DNA"/>
</dbReference>
<dbReference type="AlphaFoldDB" id="A0A212FFV0"/>
<comment type="caution">
    <text evidence="2">The sequence shown here is derived from an EMBL/GenBank/DDBJ whole genome shotgun (WGS) entry which is preliminary data.</text>
</comment>
<protein>
    <submittedName>
        <fullName evidence="2">Uncharacterized protein</fullName>
    </submittedName>
</protein>
<dbReference type="Proteomes" id="UP000007151">
    <property type="component" value="Unassembled WGS sequence"/>
</dbReference>
<gene>
    <name evidence="2" type="ORF">KGM_201682</name>
</gene>
<evidence type="ECO:0000313" key="2">
    <source>
        <dbReference type="EMBL" id="OWR52609.1"/>
    </source>
</evidence>
<evidence type="ECO:0000313" key="3">
    <source>
        <dbReference type="Proteomes" id="UP000007151"/>
    </source>
</evidence>
<organism evidence="2 3">
    <name type="scientific">Danaus plexippus plexippus</name>
    <dbReference type="NCBI Taxonomy" id="278856"/>
    <lineage>
        <taxon>Eukaryota</taxon>
        <taxon>Metazoa</taxon>
        <taxon>Ecdysozoa</taxon>
        <taxon>Arthropoda</taxon>
        <taxon>Hexapoda</taxon>
        <taxon>Insecta</taxon>
        <taxon>Pterygota</taxon>
        <taxon>Neoptera</taxon>
        <taxon>Endopterygota</taxon>
        <taxon>Lepidoptera</taxon>
        <taxon>Glossata</taxon>
        <taxon>Ditrysia</taxon>
        <taxon>Papilionoidea</taxon>
        <taxon>Nymphalidae</taxon>
        <taxon>Danainae</taxon>
        <taxon>Danaini</taxon>
        <taxon>Danaina</taxon>
        <taxon>Danaus</taxon>
        <taxon>Danaus</taxon>
    </lineage>
</organism>
<accession>A0A212FFV0</accession>
<proteinExistence type="predicted"/>
<sequence>MKLGLITFLFLCSMAASMAPRNRREQTSQEPQRYCAPQTPCAWAIYKKPYKNLIEMNVNNTYCVCEPGQTCMQAEENEAASAYVHKCIDTNS</sequence>
<keyword evidence="3" id="KW-1185">Reference proteome</keyword>
<dbReference type="InParanoid" id="A0A212FFV0"/>
<reference evidence="2 3" key="1">
    <citation type="journal article" date="2011" name="Cell">
        <title>The monarch butterfly genome yields insights into long-distance migration.</title>
        <authorList>
            <person name="Zhan S."/>
            <person name="Merlin C."/>
            <person name="Boore J.L."/>
            <person name="Reppert S.M."/>
        </authorList>
    </citation>
    <scope>NUCLEOTIDE SEQUENCE [LARGE SCALE GENOMIC DNA]</scope>
    <source>
        <strain evidence="2">F-2</strain>
    </source>
</reference>